<evidence type="ECO:0000313" key="2">
    <source>
        <dbReference type="Proteomes" id="UP000554235"/>
    </source>
</evidence>
<accession>A0A8H4NSJ3</accession>
<sequence length="193" mass="22859">MDPNLELYRSILHLPPWERRERMRHLPESERDRVRTIARREDDAQRLEQSIAGRDFVQVALIDPSEIIQDTQLKYTLLGRTIHSRDEDMMVKRITNNVADSSPNLVRYIKNFDRSTQPFCLDAWKLVYCDVYYIDGGSDTLQEIYEARLREEELQTPAERARELVRDDSLKIARRNAKWMIPAIERLSADELI</sequence>
<evidence type="ECO:0000313" key="1">
    <source>
        <dbReference type="EMBL" id="KAF4446145.1"/>
    </source>
</evidence>
<comment type="caution">
    <text evidence="1">The sequence shown here is derived from an EMBL/GenBank/DDBJ whole genome shotgun (WGS) entry which is preliminary data.</text>
</comment>
<organism evidence="1 2">
    <name type="scientific">Fusarium albosuccineum</name>
    <dbReference type="NCBI Taxonomy" id="1237068"/>
    <lineage>
        <taxon>Eukaryota</taxon>
        <taxon>Fungi</taxon>
        <taxon>Dikarya</taxon>
        <taxon>Ascomycota</taxon>
        <taxon>Pezizomycotina</taxon>
        <taxon>Sordariomycetes</taxon>
        <taxon>Hypocreomycetidae</taxon>
        <taxon>Hypocreales</taxon>
        <taxon>Nectriaceae</taxon>
        <taxon>Fusarium</taxon>
        <taxon>Fusarium decemcellulare species complex</taxon>
    </lineage>
</organism>
<dbReference type="AlphaFoldDB" id="A0A8H4NSJ3"/>
<name>A0A8H4NSJ3_9HYPO</name>
<dbReference type="Proteomes" id="UP000554235">
    <property type="component" value="Unassembled WGS sequence"/>
</dbReference>
<keyword evidence="2" id="KW-1185">Reference proteome</keyword>
<dbReference type="OrthoDB" id="4777915at2759"/>
<gene>
    <name evidence="1" type="ORF">FALBO_17103</name>
</gene>
<proteinExistence type="predicted"/>
<dbReference type="EMBL" id="JAADYS010003561">
    <property type="protein sequence ID" value="KAF4446145.1"/>
    <property type="molecule type" value="Genomic_DNA"/>
</dbReference>
<reference evidence="1 2" key="1">
    <citation type="submission" date="2020-01" db="EMBL/GenBank/DDBJ databases">
        <title>Identification and distribution of gene clusters putatively required for synthesis of sphingolipid metabolism inhibitors in phylogenetically diverse species of the filamentous fungus Fusarium.</title>
        <authorList>
            <person name="Kim H.-S."/>
            <person name="Busman M."/>
            <person name="Brown D.W."/>
            <person name="Divon H."/>
            <person name="Uhlig S."/>
            <person name="Proctor R.H."/>
        </authorList>
    </citation>
    <scope>NUCLEOTIDE SEQUENCE [LARGE SCALE GENOMIC DNA]</scope>
    <source>
        <strain evidence="1 2">NRRL 20459</strain>
    </source>
</reference>
<protein>
    <submittedName>
        <fullName evidence="1">Uncharacterized protein</fullName>
    </submittedName>
</protein>